<dbReference type="GO" id="GO:0006400">
    <property type="term" value="P:tRNA modification"/>
    <property type="evidence" value="ECO:0007669"/>
    <property type="project" value="TreeGrafter"/>
</dbReference>
<dbReference type="KEGG" id="sdl:Sdel_0153"/>
<dbReference type="InterPro" id="IPR039657">
    <property type="entry name" value="Dimethylallyltransferase"/>
</dbReference>
<comment type="caution">
    <text evidence="11">Lacks conserved residue(s) required for the propagation of feature annotation.</text>
</comment>
<evidence type="ECO:0000256" key="10">
    <source>
        <dbReference type="ARBA" id="ARBA00049563"/>
    </source>
</evidence>
<evidence type="ECO:0000256" key="11">
    <source>
        <dbReference type="HAMAP-Rule" id="MF_00185"/>
    </source>
</evidence>
<dbReference type="Gene3D" id="1.10.20.140">
    <property type="match status" value="1"/>
</dbReference>
<evidence type="ECO:0000256" key="1">
    <source>
        <dbReference type="ARBA" id="ARBA00001946"/>
    </source>
</evidence>
<name>D1AZ53_SULD5</name>
<dbReference type="InterPro" id="IPR027417">
    <property type="entry name" value="P-loop_NTPase"/>
</dbReference>
<comment type="similarity">
    <text evidence="3 11 14">Belongs to the IPP transferase family.</text>
</comment>
<evidence type="ECO:0000256" key="5">
    <source>
        <dbReference type="ARBA" id="ARBA00022679"/>
    </source>
</evidence>
<evidence type="ECO:0000256" key="9">
    <source>
        <dbReference type="ARBA" id="ARBA00022842"/>
    </source>
</evidence>
<organism evidence="15 16">
    <name type="scientific">Sulfurospirillum deleyianum (strain ATCC 51133 / DSM 6946 / 5175)</name>
    <dbReference type="NCBI Taxonomy" id="525898"/>
    <lineage>
        <taxon>Bacteria</taxon>
        <taxon>Pseudomonadati</taxon>
        <taxon>Campylobacterota</taxon>
        <taxon>Epsilonproteobacteria</taxon>
        <taxon>Campylobacterales</taxon>
        <taxon>Sulfurospirillaceae</taxon>
        <taxon>Sulfurospirillum</taxon>
    </lineage>
</organism>
<evidence type="ECO:0000256" key="12">
    <source>
        <dbReference type="RuleBase" id="RU003783"/>
    </source>
</evidence>
<dbReference type="SUPFAM" id="SSF52540">
    <property type="entry name" value="P-loop containing nucleoside triphosphate hydrolases"/>
    <property type="match status" value="2"/>
</dbReference>
<evidence type="ECO:0000256" key="2">
    <source>
        <dbReference type="ARBA" id="ARBA00003213"/>
    </source>
</evidence>
<comment type="subunit">
    <text evidence="4 11">Monomer.</text>
</comment>
<evidence type="ECO:0000256" key="7">
    <source>
        <dbReference type="ARBA" id="ARBA00022741"/>
    </source>
</evidence>
<dbReference type="OrthoDB" id="9776390at2"/>
<keyword evidence="8 11" id="KW-0067">ATP-binding</keyword>
<dbReference type="Proteomes" id="UP000002222">
    <property type="component" value="Chromosome"/>
</dbReference>
<keyword evidence="7 11" id="KW-0547">Nucleotide-binding</keyword>
<dbReference type="EMBL" id="CP001816">
    <property type="protein sequence ID" value="ACZ11191.1"/>
    <property type="molecule type" value="Genomic_DNA"/>
</dbReference>
<feature type="site" description="Interaction with substrate tRNA" evidence="11">
    <location>
        <position position="99"/>
    </location>
</feature>
<evidence type="ECO:0000256" key="13">
    <source>
        <dbReference type="RuleBase" id="RU003784"/>
    </source>
</evidence>
<dbReference type="GO" id="GO:0005524">
    <property type="term" value="F:ATP binding"/>
    <property type="evidence" value="ECO:0007669"/>
    <property type="project" value="UniProtKB-UniRule"/>
</dbReference>
<dbReference type="HAMAP" id="MF_00185">
    <property type="entry name" value="IPP_trans"/>
    <property type="match status" value="1"/>
</dbReference>
<comment type="catalytic activity">
    <reaction evidence="10 11 12">
        <text>adenosine(37) in tRNA + dimethylallyl diphosphate = N(6)-dimethylallyladenosine(37) in tRNA + diphosphate</text>
        <dbReference type="Rhea" id="RHEA:26482"/>
        <dbReference type="Rhea" id="RHEA-COMP:10162"/>
        <dbReference type="Rhea" id="RHEA-COMP:10375"/>
        <dbReference type="ChEBI" id="CHEBI:33019"/>
        <dbReference type="ChEBI" id="CHEBI:57623"/>
        <dbReference type="ChEBI" id="CHEBI:74411"/>
        <dbReference type="ChEBI" id="CHEBI:74415"/>
        <dbReference type="EC" id="2.5.1.75"/>
    </reaction>
</comment>
<dbReference type="AlphaFoldDB" id="D1AZ53"/>
<dbReference type="InterPro" id="IPR018022">
    <property type="entry name" value="IPT"/>
</dbReference>
<protein>
    <recommendedName>
        <fullName evidence="11">tRNA dimethylallyltransferase</fullName>
        <ecNumber evidence="11">2.5.1.75</ecNumber>
    </recommendedName>
    <alternativeName>
        <fullName evidence="11">Dimethylallyl diphosphate:tRNA dimethylallyltransferase</fullName>
        <shortName evidence="11">DMAPP:tRNA dimethylallyltransferase</shortName>
        <shortName evidence="11">DMATase</shortName>
    </alternativeName>
    <alternativeName>
        <fullName evidence="11">Isopentenyl-diphosphate:tRNA isopentenyltransferase</fullName>
        <shortName evidence="11">IPP transferase</shortName>
        <shortName evidence="11">IPPT</shortName>
        <shortName evidence="11">IPTase</shortName>
    </alternativeName>
</protein>
<comment type="function">
    <text evidence="2 11 13">Catalyzes the transfer of a dimethylallyl group onto the adenine at position 37 in tRNAs that read codons beginning with uridine, leading to the formation of N6-(dimethylallyl)adenosine (i(6)A).</text>
</comment>
<evidence type="ECO:0000256" key="14">
    <source>
        <dbReference type="RuleBase" id="RU003785"/>
    </source>
</evidence>
<evidence type="ECO:0000256" key="8">
    <source>
        <dbReference type="ARBA" id="ARBA00022840"/>
    </source>
</evidence>
<reference evidence="15 16" key="2">
    <citation type="journal article" date="2010" name="Stand. Genomic Sci.">
        <title>Complete genome sequence of Sulfurospirillum deleyianum type strain (5175).</title>
        <authorList>
            <person name="Sikorski J."/>
            <person name="Lapidus A."/>
            <person name="Copeland A."/>
            <person name="Glavina Del Rio T."/>
            <person name="Nolan M."/>
            <person name="Lucas S."/>
            <person name="Chen F."/>
            <person name="Tice H."/>
            <person name="Cheng J.F."/>
            <person name="Saunders E."/>
            <person name="Bruce D."/>
            <person name="Goodwin L."/>
            <person name="Pitluck S."/>
            <person name="Ovchinnikova G."/>
            <person name="Pati A."/>
            <person name="Ivanova N."/>
            <person name="Mavromatis K."/>
            <person name="Chen A."/>
            <person name="Palaniappan K."/>
            <person name="Chain P."/>
            <person name="Land M."/>
            <person name="Hauser L."/>
            <person name="Chang Y.J."/>
            <person name="Jeffries C.D."/>
            <person name="Brettin T."/>
            <person name="Detter J.C."/>
            <person name="Han C."/>
            <person name="Rohde M."/>
            <person name="Lang E."/>
            <person name="Spring S."/>
            <person name="Goker M."/>
            <person name="Bristow J."/>
            <person name="Eisen J.A."/>
            <person name="Markowitz V."/>
            <person name="Hugenholtz P."/>
            <person name="Kyrpides N.C."/>
            <person name="Klenk H.P."/>
        </authorList>
    </citation>
    <scope>NUCLEOTIDE SEQUENCE [LARGE SCALE GENOMIC DNA]</scope>
    <source>
        <strain evidence="16">ATCC 51133 / DSM 6946 / 5175</strain>
    </source>
</reference>
<reference evidence="16" key="1">
    <citation type="submission" date="2009-11" db="EMBL/GenBank/DDBJ databases">
        <title>The complete genome of Sulfurospirillum deleyianum DSM 6946.</title>
        <authorList>
            <consortium name="US DOE Joint Genome Institute (JGI-PGF)"/>
            <person name="Lucas S."/>
            <person name="Copeland A."/>
            <person name="Lapidus A."/>
            <person name="Glavina del Rio T."/>
            <person name="Dalin E."/>
            <person name="Tice H."/>
            <person name="Bruce D."/>
            <person name="Goodwin L."/>
            <person name="Pitluck S."/>
            <person name="Kyrpides N."/>
            <person name="Mavromatis K."/>
            <person name="Ivanova N."/>
            <person name="Ovchinnikova G."/>
            <person name="Munk A.C."/>
            <person name="Lu M."/>
            <person name="Brettin T."/>
            <person name="Detter J.C."/>
            <person name="Han C."/>
            <person name="Tapia R."/>
            <person name="Larimer F."/>
            <person name="Land M."/>
            <person name="Hauser L."/>
            <person name="Markowitz V."/>
            <person name="Cheng J.F."/>
            <person name="Hugenholtz P."/>
            <person name="Woyke T."/>
            <person name="Wu D."/>
            <person name="Aumann P."/>
            <person name="Schneider S."/>
            <person name="Lang E."/>
            <person name="Spring S."/>
            <person name="Klenk H.P."/>
            <person name="Eisen J.A."/>
        </authorList>
    </citation>
    <scope>NUCLEOTIDE SEQUENCE [LARGE SCALE GENOMIC DNA]</scope>
    <source>
        <strain evidence="16">ATCC 51133 / DSM 6946 / 5175</strain>
    </source>
</reference>
<dbReference type="STRING" id="525898.Sdel_0153"/>
<evidence type="ECO:0000313" key="15">
    <source>
        <dbReference type="EMBL" id="ACZ11191.1"/>
    </source>
</evidence>
<dbReference type="EC" id="2.5.1.75" evidence="11"/>
<evidence type="ECO:0000256" key="4">
    <source>
        <dbReference type="ARBA" id="ARBA00011245"/>
    </source>
</evidence>
<dbReference type="NCBIfam" id="TIGR00174">
    <property type="entry name" value="miaA"/>
    <property type="match status" value="1"/>
</dbReference>
<keyword evidence="5 11" id="KW-0808">Transferase</keyword>
<evidence type="ECO:0000256" key="3">
    <source>
        <dbReference type="ARBA" id="ARBA00005842"/>
    </source>
</evidence>
<keyword evidence="6 11" id="KW-0819">tRNA processing</keyword>
<dbReference type="GO" id="GO:0052381">
    <property type="term" value="F:tRNA dimethylallyltransferase activity"/>
    <property type="evidence" value="ECO:0007669"/>
    <property type="project" value="UniProtKB-UniRule"/>
</dbReference>
<gene>
    <name evidence="11" type="primary">miaA</name>
    <name evidence="15" type="ordered locus">Sdel_0153</name>
</gene>
<dbReference type="eggNOG" id="COG0324">
    <property type="taxonomic scope" value="Bacteria"/>
</dbReference>
<dbReference type="Pfam" id="PF01715">
    <property type="entry name" value="IPPT"/>
    <property type="match status" value="1"/>
</dbReference>
<dbReference type="HOGENOM" id="CLU_032616_0_1_7"/>
<evidence type="ECO:0000256" key="6">
    <source>
        <dbReference type="ARBA" id="ARBA00022694"/>
    </source>
</evidence>
<comment type="cofactor">
    <cofactor evidence="1 11">
        <name>Mg(2+)</name>
        <dbReference type="ChEBI" id="CHEBI:18420"/>
    </cofactor>
</comment>
<feature type="binding site" evidence="11">
    <location>
        <begin position="10"/>
        <end position="15"/>
    </location>
    <ligand>
        <name>substrate</name>
    </ligand>
</feature>
<proteinExistence type="inferred from homology"/>
<dbReference type="RefSeq" id="WP_012855957.1">
    <property type="nucleotide sequence ID" value="NC_013512.1"/>
</dbReference>
<evidence type="ECO:0000313" key="16">
    <source>
        <dbReference type="Proteomes" id="UP000002222"/>
    </source>
</evidence>
<feature type="region of interest" description="Interaction with substrate tRNA" evidence="11">
    <location>
        <begin position="33"/>
        <end position="36"/>
    </location>
</feature>
<dbReference type="PANTHER" id="PTHR11088">
    <property type="entry name" value="TRNA DIMETHYLALLYLTRANSFERASE"/>
    <property type="match status" value="1"/>
</dbReference>
<sequence>MKTIAILGATASGKTALAIELAHKHSAYILSLDSLSIYTEIDIASAKPSLEERQGIAHFGMDVLLPNEHFDVTMFFDLYKDAKEACEKDQKHLIIVGGTGFYLKAMMEGFSVKPEISLHVKEKVEESLLDLTSAYALIQRKDPTFASKIALNDRYRIEKWLEIFYATDEVPSDYLANTKQAPLICEVPLFEIETPKEILAQRIALRTQKMLQMGLIEEVFGLEKKYTRTPQCMKAIGIKEVLDYFDGRYTLGLLEERITLNTLHLAKRQRTFNASQFPIHPKIEIERLKPLIANTFYM</sequence>
<dbReference type="Gene3D" id="3.40.50.300">
    <property type="entry name" value="P-loop containing nucleotide triphosphate hydrolases"/>
    <property type="match status" value="1"/>
</dbReference>
<feature type="binding site" evidence="11">
    <location>
        <begin position="8"/>
        <end position="15"/>
    </location>
    <ligand>
        <name>ATP</name>
        <dbReference type="ChEBI" id="CHEBI:30616"/>
    </ligand>
</feature>
<dbReference type="PANTHER" id="PTHR11088:SF60">
    <property type="entry name" value="TRNA DIMETHYLALLYLTRANSFERASE"/>
    <property type="match status" value="1"/>
</dbReference>
<keyword evidence="16" id="KW-1185">Reference proteome</keyword>
<accession>D1AZ53</accession>
<keyword evidence="9 11" id="KW-0460">Magnesium</keyword>